<dbReference type="InterPro" id="IPR011989">
    <property type="entry name" value="ARM-like"/>
</dbReference>
<dbReference type="AlphaFoldDB" id="A0A9P0A7Q7"/>
<dbReference type="Pfam" id="PF03224">
    <property type="entry name" value="V-ATPase_H_N"/>
    <property type="match status" value="1"/>
</dbReference>
<reference evidence="1" key="1">
    <citation type="submission" date="2021-12" db="EMBL/GenBank/DDBJ databases">
        <authorList>
            <person name="King R."/>
        </authorList>
    </citation>
    <scope>NUCLEOTIDE SEQUENCE</scope>
</reference>
<dbReference type="GO" id="GO:0046961">
    <property type="term" value="F:proton-transporting ATPase activity, rotational mechanism"/>
    <property type="evidence" value="ECO:0007669"/>
    <property type="project" value="InterPro"/>
</dbReference>
<sequence length="616" mass="70863">MAPEPLDISEHDLLFKATNLSKLASIDLSQEDRSRVEIFAEYCAKKREPVCGQFLNLLNGSDGFIVNMRGLLFVGRCLQVVLRHDKYRLAFIKVEGPPTLLKVLASGQVNFQIQYQLIFCLWLLTFNPKFAQKMNRLGVIPILGDILSDFVTEKVTRIILAVFRKSRTLQTNIVSQWYRERKFDDEDIVEDIQFLNKKLQASVQDLREYLGCQLEKEQGSTTTAAKSAAGVFAGSSHGSPTRSDSSFDNRLPCAAEEFLPEVDTCSGHGNPSSFDYLSVPSCVPEEFLIEVDTHLFQGDIAEGEGNDSDFQLHLSGESAEENQRQLCTSLVNYSFSSTLSDNSESNKENLEHDFFNLRETKTRSKKPRPEIWQKNMQKSKRMLEWQVHAWAKKKFLLLNDNMDENLENLNSDEEVVDDMSEDEITEQISERRQFLLNWFELLPKLPSHYCRRERNKLYLEGNWQSKVQLYEVYKSYATEKNKPFVSRTYFCNLFEELDLSLYLPKKDQCDTCVGHKVGNVEQEADERHILEKDRARMEKEIGKNLALQNKIICLAVDMEAVKASPSTKSSAMYYCTKLLTHNYTVFNLSNRNCMCYWFNETEADLSANTYASCLSN</sequence>
<dbReference type="PANTHER" id="PTHR10698">
    <property type="entry name" value="V-TYPE PROTON ATPASE SUBUNIT H"/>
    <property type="match status" value="1"/>
</dbReference>
<evidence type="ECO:0000313" key="2">
    <source>
        <dbReference type="Proteomes" id="UP001152759"/>
    </source>
</evidence>
<dbReference type="Gene3D" id="1.25.10.10">
    <property type="entry name" value="Leucine-rich Repeat Variant"/>
    <property type="match status" value="1"/>
</dbReference>
<gene>
    <name evidence="1" type="ORF">BEMITA_LOCUS5159</name>
</gene>
<dbReference type="InterPro" id="IPR004908">
    <property type="entry name" value="ATPase_V1-cplx_hsu"/>
</dbReference>
<dbReference type="Proteomes" id="UP001152759">
    <property type="component" value="Chromosome 3"/>
</dbReference>
<dbReference type="EMBL" id="OU963864">
    <property type="protein sequence ID" value="CAH0385986.1"/>
    <property type="molecule type" value="Genomic_DNA"/>
</dbReference>
<protein>
    <submittedName>
        <fullName evidence="1">Uncharacterized protein</fullName>
    </submittedName>
</protein>
<dbReference type="InterPro" id="IPR016024">
    <property type="entry name" value="ARM-type_fold"/>
</dbReference>
<accession>A0A9P0A7Q7</accession>
<keyword evidence="2" id="KW-1185">Reference proteome</keyword>
<dbReference type="PANTHER" id="PTHR10698:SF0">
    <property type="entry name" value="V-TYPE PROTON ATPASE SUBUNIT H"/>
    <property type="match status" value="1"/>
</dbReference>
<name>A0A9P0A7Q7_BEMTA</name>
<dbReference type="GO" id="GO:0005765">
    <property type="term" value="C:lysosomal membrane"/>
    <property type="evidence" value="ECO:0007669"/>
    <property type="project" value="TreeGrafter"/>
</dbReference>
<dbReference type="SUPFAM" id="SSF48371">
    <property type="entry name" value="ARM repeat"/>
    <property type="match status" value="1"/>
</dbReference>
<proteinExistence type="predicted"/>
<dbReference type="GO" id="GO:0000221">
    <property type="term" value="C:vacuolar proton-transporting V-type ATPase, V1 domain"/>
    <property type="evidence" value="ECO:0007669"/>
    <property type="project" value="InterPro"/>
</dbReference>
<organism evidence="1 2">
    <name type="scientific">Bemisia tabaci</name>
    <name type="common">Sweetpotato whitefly</name>
    <name type="synonym">Aleurodes tabaci</name>
    <dbReference type="NCBI Taxonomy" id="7038"/>
    <lineage>
        <taxon>Eukaryota</taxon>
        <taxon>Metazoa</taxon>
        <taxon>Ecdysozoa</taxon>
        <taxon>Arthropoda</taxon>
        <taxon>Hexapoda</taxon>
        <taxon>Insecta</taxon>
        <taxon>Pterygota</taxon>
        <taxon>Neoptera</taxon>
        <taxon>Paraneoptera</taxon>
        <taxon>Hemiptera</taxon>
        <taxon>Sternorrhyncha</taxon>
        <taxon>Aleyrodoidea</taxon>
        <taxon>Aleyrodidae</taxon>
        <taxon>Aleyrodinae</taxon>
        <taxon>Bemisia</taxon>
    </lineage>
</organism>
<evidence type="ECO:0000313" key="1">
    <source>
        <dbReference type="EMBL" id="CAH0385986.1"/>
    </source>
</evidence>